<sequence length="403" mass="46071">MSNTHITFYSGTNTIGGTIFSITYGKDRFIADFGHSPKSPLFDERIHTRGNISDEIAVGIIPDIPEFYTDSDWNTVVGVSHMHLDHMGLLQYIPDNIEIITSEASKRLYEQLVKIGDGQPSFEVERLTAVEEKKSFMVGEIEVTFIPVNHDIIGACAIRIQTPDAQVMYSGDIRLNDDDLLTKAWIQEANDVDYLIVETTSLSFDEGDIVASLPHKFGDNNRYILNIYQRNIKRIIDYVKLTQQLQYPFVVDDRIATLIDAFYYGNTSHCYVYESIKPVGYSGNIHPIHLEDAVLLDKVVIQHDFSNWLLLESFNLEGFDYLHSNGMPLGDFDPGFFVMMSWIEKLRLNYVDFQKSGHATIAQLEEVVNTIQPKVLIPQHGFYPERLQYPNRILPEIGKEYLL</sequence>
<keyword evidence="1" id="KW-0540">Nuclease</keyword>
<feature type="domain" description="Metallo-beta-lactamase" evidence="3">
    <location>
        <begin position="16"/>
        <end position="213"/>
    </location>
</feature>
<accession>A0A1W7A913</accession>
<dbReference type="EMBL" id="CP021059">
    <property type="protein sequence ID" value="ARQ06102.1"/>
    <property type="molecule type" value="Genomic_DNA"/>
</dbReference>
<organism evidence="4 5">
    <name type="scientific">Macrococcoides canis</name>
    <dbReference type="NCBI Taxonomy" id="1855823"/>
    <lineage>
        <taxon>Bacteria</taxon>
        <taxon>Bacillati</taxon>
        <taxon>Bacillota</taxon>
        <taxon>Bacilli</taxon>
        <taxon>Bacillales</taxon>
        <taxon>Staphylococcaceae</taxon>
        <taxon>Macrococcoides</taxon>
    </lineage>
</organism>
<evidence type="ECO:0000313" key="5">
    <source>
        <dbReference type="Proteomes" id="UP000194154"/>
    </source>
</evidence>
<keyword evidence="1" id="KW-0269">Exonuclease</keyword>
<keyword evidence="2" id="KW-0694">RNA-binding</keyword>
<dbReference type="InterPro" id="IPR042173">
    <property type="entry name" value="RNase_J_2"/>
</dbReference>
<dbReference type="InterPro" id="IPR036866">
    <property type="entry name" value="RibonucZ/Hydroxyglut_hydro"/>
</dbReference>
<name>A0A1W7A913_9STAP</name>
<dbReference type="AlphaFoldDB" id="A0A1W7A913"/>
<reference evidence="4 5" key="1">
    <citation type="journal article" date="2017" name="Int. J. Syst. Evol. Microbiol.">
        <title>Macrococcus canis sp. nov., a skin bacterium associated with infections in dogs.</title>
        <authorList>
            <person name="Gobeli Brawand S."/>
            <person name="Cotting K."/>
            <person name="Gomez-Sanz E."/>
            <person name="Collaud A."/>
            <person name="Thomann A."/>
            <person name="Brodard I."/>
            <person name="Rodriguez-Campos S."/>
            <person name="Strauss C."/>
            <person name="Perreten V."/>
        </authorList>
    </citation>
    <scope>NUCLEOTIDE SEQUENCE [LARGE SCALE GENOMIC DNA]</scope>
    <source>
        <strain evidence="4 5">KM45013</strain>
    </source>
</reference>
<dbReference type="Gene3D" id="3.40.50.10710">
    <property type="entry name" value="Metallo-hydrolase/oxidoreductase"/>
    <property type="match status" value="1"/>
</dbReference>
<evidence type="ECO:0000256" key="1">
    <source>
        <dbReference type="ARBA" id="ARBA00022839"/>
    </source>
</evidence>
<dbReference type="OrthoDB" id="9803916at2"/>
<dbReference type="SUPFAM" id="SSF56281">
    <property type="entry name" value="Metallo-hydrolase/oxidoreductase"/>
    <property type="match status" value="1"/>
</dbReference>
<keyword evidence="5" id="KW-1185">Reference proteome</keyword>
<dbReference type="GO" id="GO:0004527">
    <property type="term" value="F:exonuclease activity"/>
    <property type="evidence" value="ECO:0007669"/>
    <property type="project" value="UniProtKB-KW"/>
</dbReference>
<evidence type="ECO:0000313" key="4">
    <source>
        <dbReference type="EMBL" id="ARQ06102.1"/>
    </source>
</evidence>
<proteinExistence type="predicted"/>
<dbReference type="SMART" id="SM00849">
    <property type="entry name" value="Lactamase_B"/>
    <property type="match status" value="1"/>
</dbReference>
<dbReference type="RefSeq" id="WP_086041791.1">
    <property type="nucleotide sequence ID" value="NZ_CBCRZA010000003.1"/>
</dbReference>
<dbReference type="GO" id="GO:0003723">
    <property type="term" value="F:RNA binding"/>
    <property type="evidence" value="ECO:0007669"/>
    <property type="project" value="UniProtKB-KW"/>
</dbReference>
<dbReference type="InterPro" id="IPR001279">
    <property type="entry name" value="Metallo-B-lactamas"/>
</dbReference>
<dbReference type="Gene3D" id="3.60.15.10">
    <property type="entry name" value="Ribonuclease Z/Hydroxyacylglutathione hydrolase-like"/>
    <property type="match status" value="1"/>
</dbReference>
<dbReference type="PANTHER" id="PTHR43694">
    <property type="entry name" value="RIBONUCLEASE J"/>
    <property type="match status" value="1"/>
</dbReference>
<gene>
    <name evidence="4" type="ORF">MCCS_04360</name>
</gene>
<keyword evidence="1" id="KW-0378">Hydrolase</keyword>
<dbReference type="Pfam" id="PF12706">
    <property type="entry name" value="Lactamase_B_2"/>
    <property type="match status" value="1"/>
</dbReference>
<dbReference type="PANTHER" id="PTHR43694:SF1">
    <property type="entry name" value="RIBONUCLEASE J"/>
    <property type="match status" value="1"/>
</dbReference>
<evidence type="ECO:0000256" key="2">
    <source>
        <dbReference type="ARBA" id="ARBA00022884"/>
    </source>
</evidence>
<evidence type="ECO:0000259" key="3">
    <source>
        <dbReference type="SMART" id="SM00849"/>
    </source>
</evidence>
<dbReference type="Proteomes" id="UP000194154">
    <property type="component" value="Chromosome"/>
</dbReference>
<dbReference type="KEGG" id="mcak:MCCS_04360"/>
<dbReference type="STRING" id="1855823.MCCS_04360"/>
<protein>
    <submittedName>
        <fullName evidence="4">Beta-lactamase superfamily domain protein</fullName>
    </submittedName>
</protein>
<dbReference type="GeneID" id="35294583"/>